<dbReference type="Proteomes" id="UP000051861">
    <property type="component" value="Unassembled WGS sequence"/>
</dbReference>
<feature type="signal peptide" evidence="1">
    <location>
        <begin position="1"/>
        <end position="20"/>
    </location>
</feature>
<keyword evidence="1" id="KW-0732">Signal</keyword>
<gene>
    <name evidence="2" type="ORF">AMJ44_04905</name>
</gene>
<proteinExistence type="predicted"/>
<dbReference type="Gene3D" id="2.40.160.60">
    <property type="entry name" value="Outer membrane protein transport protein (OMPP1/FadL/TodX)"/>
    <property type="match status" value="1"/>
</dbReference>
<evidence type="ECO:0000256" key="1">
    <source>
        <dbReference type="SAM" id="SignalP"/>
    </source>
</evidence>
<reference evidence="2 3" key="1">
    <citation type="journal article" date="2015" name="Microbiome">
        <title>Genomic resolution of linkages in carbon, nitrogen, and sulfur cycling among widespread estuary sediment bacteria.</title>
        <authorList>
            <person name="Baker B.J."/>
            <person name="Lazar C.S."/>
            <person name="Teske A.P."/>
            <person name="Dick G.J."/>
        </authorList>
    </citation>
    <scope>NUCLEOTIDE SEQUENCE [LARGE SCALE GENOMIC DNA]</scope>
    <source>
        <strain evidence="2">DG_54_3</strain>
    </source>
</reference>
<organism evidence="2 3">
    <name type="scientific">candidate division WOR-1 bacterium DG_54_3</name>
    <dbReference type="NCBI Taxonomy" id="1703775"/>
    <lineage>
        <taxon>Bacteria</taxon>
        <taxon>Bacillati</taxon>
        <taxon>Saganbacteria</taxon>
    </lineage>
</organism>
<comment type="caution">
    <text evidence="2">The sequence shown here is derived from an EMBL/GenBank/DDBJ whole genome shotgun (WGS) entry which is preliminary data.</text>
</comment>
<dbReference type="EMBL" id="LIZX01000034">
    <property type="protein sequence ID" value="KPJ69009.1"/>
    <property type="molecule type" value="Genomic_DNA"/>
</dbReference>
<dbReference type="AlphaFoldDB" id="A0A0S7Y2N3"/>
<evidence type="ECO:0008006" key="4">
    <source>
        <dbReference type="Google" id="ProtNLM"/>
    </source>
</evidence>
<protein>
    <recommendedName>
        <fullName evidence="4">DUF5723 domain-containing protein</fullName>
    </recommendedName>
</protein>
<feature type="chain" id="PRO_5006640400" description="DUF5723 domain-containing protein" evidence="1">
    <location>
        <begin position="21"/>
        <end position="369"/>
    </location>
</feature>
<accession>A0A0S7Y2N3</accession>
<name>A0A0S7Y2N3_UNCSA</name>
<evidence type="ECO:0000313" key="2">
    <source>
        <dbReference type="EMBL" id="KPJ69009.1"/>
    </source>
</evidence>
<evidence type="ECO:0000313" key="3">
    <source>
        <dbReference type="Proteomes" id="UP000051861"/>
    </source>
</evidence>
<sequence length="369" mass="37125">MKKIVLACMLLGLCISSVYAFPSGSIPYGVGAKYAAMGGAGAAIVDDISCAYFNPAGILKTGSFGLKIGAGAATEGMNELIKASSGANDPAKFFSDNFDKTVNINGGLNTMIGLNISKVGLSVIPITTLVLSKPTAGTIVGSSITASAAYEAIATLGYGLSFPGLPFASLDLGANIKSVNSIDGSSTVTSATSSTDQVTTLSGIGFDIGAKASIDTLAIPLSVALVMKDIGETLKGKTKTITTTYNPITGDITNQSETETDAPDHTSPTTLVIGASTKVPGVGLRVALDIDSVSGSGSSYSVTHLGIEYPLLVMVALRAGVISGGPGGSISMTTLGAGFDLGLGLNIAMMIDGKNSKNNSTILDFGFAF</sequence>